<name>I6NDF6_ERECY</name>
<dbReference type="KEGG" id="erc:Ecym_5339"/>
<dbReference type="OMA" id="KYYTSWC"/>
<keyword evidence="6" id="KW-1185">Reference proteome</keyword>
<dbReference type="PANTHER" id="PTHR45672:SF3">
    <property type="entry name" value="THIOREDOXIN DOMAIN-CONTAINING PROTEIN 5"/>
    <property type="match status" value="1"/>
</dbReference>
<evidence type="ECO:0000256" key="1">
    <source>
        <dbReference type="ARBA" id="ARBA00006347"/>
    </source>
</evidence>
<sequence>MQIQFTKAKCVYPAITLFLLICMPSSTLAKVEEVGTLQQFIDKVNTEKNYTLVEYYTTWCSHCKKLGPIFEDVSESLGTELGESQPIEFLKVDCDKFDGTLCKRLPGFPVVELYRPAKGFVKQQEEEESVAQDERALKRSLWDWLSGSLSFITRKTQQQRLSWELDPARIVEFKGNRNKDTFTKFVKSVVERDRFARIAEVVFSDGEANVDGEGGDYDRLVKVGRDFISFVSRDLKSDRKKLQNILKHQEDNEEGAENYEAVKFQLYLLGLVEEQQAHKGLMDDEL</sequence>
<evidence type="ECO:0000259" key="4">
    <source>
        <dbReference type="PROSITE" id="PS51352"/>
    </source>
</evidence>
<reference evidence="5 6" key="1">
    <citation type="journal article" date="2011" name="G3 (Bethesda)">
        <title>Genome evolution in the Eremothecium clade of the Saccharomyces complex revealed by comparative genomics.</title>
        <authorList>
            <person name="Wendland J."/>
            <person name="Walther A."/>
        </authorList>
    </citation>
    <scope>NUCLEOTIDE SEQUENCE [LARGE SCALE GENOMIC DNA]</scope>
    <source>
        <strain evidence="6">CBS 270.75 / DBVPG 7215 / KCTC 17166 / NRRL Y-17582</strain>
    </source>
</reference>
<dbReference type="GO" id="GO:0003756">
    <property type="term" value="F:protein disulfide isomerase activity"/>
    <property type="evidence" value="ECO:0007669"/>
    <property type="project" value="TreeGrafter"/>
</dbReference>
<dbReference type="eggNOG" id="KOG0191">
    <property type="taxonomic scope" value="Eukaryota"/>
</dbReference>
<dbReference type="InterPro" id="IPR051063">
    <property type="entry name" value="PDI"/>
</dbReference>
<feature type="domain" description="Thioredoxin" evidence="4">
    <location>
        <begin position="6"/>
        <end position="191"/>
    </location>
</feature>
<feature type="chain" id="PRO_5003705410" description="Thioredoxin domain-containing protein" evidence="3">
    <location>
        <begin position="30"/>
        <end position="286"/>
    </location>
</feature>
<dbReference type="OrthoDB" id="10264505at2759"/>
<evidence type="ECO:0000256" key="3">
    <source>
        <dbReference type="SAM" id="SignalP"/>
    </source>
</evidence>
<feature type="signal peptide" evidence="3">
    <location>
        <begin position="1"/>
        <end position="29"/>
    </location>
</feature>
<dbReference type="STRING" id="931890.I6NDF6"/>
<dbReference type="AlphaFoldDB" id="I6NDF6"/>
<evidence type="ECO:0000256" key="2">
    <source>
        <dbReference type="ARBA" id="ARBA00022729"/>
    </source>
</evidence>
<comment type="similarity">
    <text evidence="1">Belongs to the protein disulfide isomerase family.</text>
</comment>
<dbReference type="Proteomes" id="UP000006790">
    <property type="component" value="Chromosome 5"/>
</dbReference>
<dbReference type="CDD" id="cd02961">
    <property type="entry name" value="PDI_a_family"/>
    <property type="match status" value="1"/>
</dbReference>
<dbReference type="Pfam" id="PF00085">
    <property type="entry name" value="Thioredoxin"/>
    <property type="match status" value="1"/>
</dbReference>
<dbReference type="EMBL" id="CP002501">
    <property type="protein sequence ID" value="AET40098.1"/>
    <property type="molecule type" value="Genomic_DNA"/>
</dbReference>
<dbReference type="RefSeq" id="XP_003646915.1">
    <property type="nucleotide sequence ID" value="XM_003646867.1"/>
</dbReference>
<evidence type="ECO:0000313" key="6">
    <source>
        <dbReference type="Proteomes" id="UP000006790"/>
    </source>
</evidence>
<dbReference type="GO" id="GO:0005783">
    <property type="term" value="C:endoplasmic reticulum"/>
    <property type="evidence" value="ECO:0007669"/>
    <property type="project" value="TreeGrafter"/>
</dbReference>
<proteinExistence type="inferred from homology"/>
<dbReference type="InParanoid" id="I6NDF6"/>
<organism evidence="5 6">
    <name type="scientific">Eremothecium cymbalariae (strain CBS 270.75 / DBVPG 7215 / KCTC 17166 / NRRL Y-17582)</name>
    <name type="common">Yeast</name>
    <dbReference type="NCBI Taxonomy" id="931890"/>
    <lineage>
        <taxon>Eukaryota</taxon>
        <taxon>Fungi</taxon>
        <taxon>Dikarya</taxon>
        <taxon>Ascomycota</taxon>
        <taxon>Saccharomycotina</taxon>
        <taxon>Saccharomycetes</taxon>
        <taxon>Saccharomycetales</taxon>
        <taxon>Saccharomycetaceae</taxon>
        <taxon>Eremothecium</taxon>
    </lineage>
</organism>
<evidence type="ECO:0000313" key="5">
    <source>
        <dbReference type="EMBL" id="AET40098.1"/>
    </source>
</evidence>
<dbReference type="InterPro" id="IPR013766">
    <property type="entry name" value="Thioredoxin_domain"/>
</dbReference>
<dbReference type="GO" id="GO:0006457">
    <property type="term" value="P:protein folding"/>
    <property type="evidence" value="ECO:0007669"/>
    <property type="project" value="TreeGrafter"/>
</dbReference>
<dbReference type="SUPFAM" id="SSF52833">
    <property type="entry name" value="Thioredoxin-like"/>
    <property type="match status" value="1"/>
</dbReference>
<dbReference type="FunCoup" id="I6NDF6">
    <property type="interactions" value="164"/>
</dbReference>
<keyword evidence="2 3" id="KW-0732">Signal</keyword>
<gene>
    <name evidence="5" type="ordered locus">Ecym_5339</name>
</gene>
<dbReference type="HOGENOM" id="CLU_087689_0_0_1"/>
<protein>
    <recommendedName>
        <fullName evidence="4">Thioredoxin domain-containing protein</fullName>
    </recommendedName>
</protein>
<dbReference type="Gene3D" id="3.40.30.10">
    <property type="entry name" value="Glutaredoxin"/>
    <property type="match status" value="1"/>
</dbReference>
<dbReference type="PROSITE" id="PS51352">
    <property type="entry name" value="THIOREDOXIN_2"/>
    <property type="match status" value="1"/>
</dbReference>
<accession>I6NDF6</accession>
<dbReference type="PANTHER" id="PTHR45672">
    <property type="entry name" value="PROTEIN DISULFIDE-ISOMERASE C17H9.14C-RELATED"/>
    <property type="match status" value="1"/>
</dbReference>
<dbReference type="InterPro" id="IPR036249">
    <property type="entry name" value="Thioredoxin-like_sf"/>
</dbReference>
<dbReference type="GeneID" id="11471963"/>